<evidence type="ECO:0000259" key="3">
    <source>
        <dbReference type="Pfam" id="PF13464"/>
    </source>
</evidence>
<dbReference type="EMBL" id="WOSW01000004">
    <property type="protein sequence ID" value="NHO31658.1"/>
    <property type="molecule type" value="Genomic_DNA"/>
</dbReference>
<comment type="caution">
    <text evidence="4">The sequence shown here is derived from an EMBL/GenBank/DDBJ whole genome shotgun (WGS) entry which is preliminary data.</text>
</comment>
<dbReference type="InterPro" id="IPR025194">
    <property type="entry name" value="RodZ-like_C"/>
</dbReference>
<feature type="compositionally biased region" description="Basic and acidic residues" evidence="1">
    <location>
        <begin position="16"/>
        <end position="31"/>
    </location>
</feature>
<protein>
    <submittedName>
        <fullName evidence="4">DUF4115 domain-containing protein</fullName>
    </submittedName>
</protein>
<dbReference type="RefSeq" id="WP_173576271.1">
    <property type="nucleotide sequence ID" value="NZ_WOSW01000004.1"/>
</dbReference>
<dbReference type="InterPro" id="IPR010982">
    <property type="entry name" value="Lambda_DNA-bd_dom_sf"/>
</dbReference>
<keyword evidence="2" id="KW-0812">Transmembrane</keyword>
<feature type="region of interest" description="Disordered" evidence="1">
    <location>
        <begin position="393"/>
        <end position="464"/>
    </location>
</feature>
<proteinExistence type="predicted"/>
<evidence type="ECO:0000256" key="2">
    <source>
        <dbReference type="SAM" id="Phobius"/>
    </source>
</evidence>
<dbReference type="Gene3D" id="1.10.260.40">
    <property type="entry name" value="lambda repressor-like DNA-binding domains"/>
    <property type="match status" value="1"/>
</dbReference>
<dbReference type="Pfam" id="PF13413">
    <property type="entry name" value="HTH_25"/>
    <property type="match status" value="1"/>
</dbReference>
<name>A0ABX0K784_9PROT</name>
<keyword evidence="2" id="KW-1133">Transmembrane helix</keyword>
<sequence>MGEDVRELIGVSAGSHNDDRNVVGTGRENDTCRPVPNGTQEGEDVQVNADSEQIPLPDFATLGIATALRIRRETLGWSLPDVASWLRIRLPYLEALEQGHPGELPGNAYAVGFLRTYASALGFPAEQVVSRFKRETRGVERKPELEFPTPEPERTVPAGAIVLTGIVVVIGAYIGWYRMAGHDPVPLERVPPVASVMPGVRPGPMPSPQIASMMPDAGPSHVAQPQKTTSAVSSLPGTSEMTFGTNEWTSVSRTDAGAASPLTKAPASTGTNNPVAAISPDSPSSDIAPESIPVPLPAPPEPPAIKAIATSWVQVKASDGKVIYNHIMQPGDNWLLPDEGAPFILTAGNAGGITLVAGNIITTPLGRNGAVRRNITLSRETILDGSIAGRSYQSSASDASSVSAGAADGTVTSTTNEPVPLPPPPVIKPRVRPATKPGHESSADDLNAMQLRSMSGTSAFSGQR</sequence>
<evidence type="ECO:0000313" key="4">
    <source>
        <dbReference type="EMBL" id="NHO31658.1"/>
    </source>
</evidence>
<feature type="domain" description="Cytoskeleton protein RodZ-like C-terminal" evidence="3">
    <location>
        <begin position="305"/>
        <end position="373"/>
    </location>
</feature>
<feature type="compositionally biased region" description="Polar residues" evidence="1">
    <location>
        <begin position="450"/>
        <end position="464"/>
    </location>
</feature>
<evidence type="ECO:0000256" key="1">
    <source>
        <dbReference type="SAM" id="MobiDB-lite"/>
    </source>
</evidence>
<feature type="transmembrane region" description="Helical" evidence="2">
    <location>
        <begin position="156"/>
        <end position="176"/>
    </location>
</feature>
<reference evidence="4 5" key="1">
    <citation type="journal article" date="2020" name="Int. J. Syst. Evol. Microbiol.">
        <title>Novel acetic acid bacteria from cider fermentations: Acetobacter conturbans sp. nov. and Acetobacter fallax sp. nov.</title>
        <authorList>
            <person name="Sombolestani A.S."/>
            <person name="Cleenwerck I."/>
            <person name="Cnockaert M."/>
            <person name="Borremans W."/>
            <person name="Wieme A.D."/>
            <person name="De Vuyst L."/>
            <person name="Vandamme P."/>
        </authorList>
    </citation>
    <scope>NUCLEOTIDE SEQUENCE [LARGE SCALE GENOMIC DNA]</scope>
    <source>
        <strain evidence="4 5">LMG 1637</strain>
    </source>
</reference>
<dbReference type="PANTHER" id="PTHR34475:SF1">
    <property type="entry name" value="CYTOSKELETON PROTEIN RODZ"/>
    <property type="match status" value="1"/>
</dbReference>
<accession>A0ABX0K784</accession>
<dbReference type="Pfam" id="PF13464">
    <property type="entry name" value="RodZ_C"/>
    <property type="match status" value="1"/>
</dbReference>
<dbReference type="InterPro" id="IPR050400">
    <property type="entry name" value="Bact_Cytoskel_RodZ"/>
</dbReference>
<organism evidence="4 5">
    <name type="scientific">Acetobacter fallax</name>
    <dbReference type="NCBI Taxonomy" id="1737473"/>
    <lineage>
        <taxon>Bacteria</taxon>
        <taxon>Pseudomonadati</taxon>
        <taxon>Pseudomonadota</taxon>
        <taxon>Alphaproteobacteria</taxon>
        <taxon>Acetobacterales</taxon>
        <taxon>Acetobacteraceae</taxon>
        <taxon>Acetobacter</taxon>
    </lineage>
</organism>
<dbReference type="PANTHER" id="PTHR34475">
    <property type="match status" value="1"/>
</dbReference>
<feature type="compositionally biased region" description="Low complexity" evidence="1">
    <location>
        <begin position="394"/>
        <end position="409"/>
    </location>
</feature>
<feature type="region of interest" description="Disordered" evidence="1">
    <location>
        <begin position="9"/>
        <end position="41"/>
    </location>
</feature>
<dbReference type="Proteomes" id="UP000615326">
    <property type="component" value="Unassembled WGS sequence"/>
</dbReference>
<gene>
    <name evidence="4" type="ORF">GOB84_03620</name>
</gene>
<evidence type="ECO:0000313" key="5">
    <source>
        <dbReference type="Proteomes" id="UP000615326"/>
    </source>
</evidence>
<feature type="region of interest" description="Disordered" evidence="1">
    <location>
        <begin position="254"/>
        <end position="274"/>
    </location>
</feature>
<keyword evidence="5" id="KW-1185">Reference proteome</keyword>
<keyword evidence="2" id="KW-0472">Membrane</keyword>